<gene>
    <name evidence="1" type="ORF">V1477_010661</name>
</gene>
<dbReference type="Proteomes" id="UP001607303">
    <property type="component" value="Unassembled WGS sequence"/>
</dbReference>
<keyword evidence="2" id="KW-1185">Reference proteome</keyword>
<proteinExistence type="predicted"/>
<feature type="non-terminal residue" evidence="1">
    <location>
        <position position="170"/>
    </location>
</feature>
<name>A0ABD2C2L0_VESMC</name>
<organism evidence="1 2">
    <name type="scientific">Vespula maculifrons</name>
    <name type="common">Eastern yellow jacket</name>
    <name type="synonym">Wasp</name>
    <dbReference type="NCBI Taxonomy" id="7453"/>
    <lineage>
        <taxon>Eukaryota</taxon>
        <taxon>Metazoa</taxon>
        <taxon>Ecdysozoa</taxon>
        <taxon>Arthropoda</taxon>
        <taxon>Hexapoda</taxon>
        <taxon>Insecta</taxon>
        <taxon>Pterygota</taxon>
        <taxon>Neoptera</taxon>
        <taxon>Endopterygota</taxon>
        <taxon>Hymenoptera</taxon>
        <taxon>Apocrita</taxon>
        <taxon>Aculeata</taxon>
        <taxon>Vespoidea</taxon>
        <taxon>Vespidae</taxon>
        <taxon>Vespinae</taxon>
        <taxon>Vespula</taxon>
    </lineage>
</organism>
<dbReference type="AlphaFoldDB" id="A0ABD2C2L0"/>
<sequence>MLISTISMTNAVAATACFADVVSSTVVFLVIELSTTWRSQKRQESTVRIFSGERRCLRALKDVKGIPRSERGVESTRNGRFEKPGFLKFTRRRAPYLLSRGRDFSEAEATATSAAEKDADLWYVALRYGSIKLPETFRLRSSLRERLVQLRGIAISSSDTLPSLEADGGP</sequence>
<evidence type="ECO:0000313" key="1">
    <source>
        <dbReference type="EMBL" id="KAL2739272.1"/>
    </source>
</evidence>
<comment type="caution">
    <text evidence="1">The sequence shown here is derived from an EMBL/GenBank/DDBJ whole genome shotgun (WGS) entry which is preliminary data.</text>
</comment>
<accession>A0ABD2C2L0</accession>
<protein>
    <submittedName>
        <fullName evidence="1">Uncharacterized protein</fullName>
    </submittedName>
</protein>
<reference evidence="1 2" key="1">
    <citation type="journal article" date="2024" name="Ann. Entomol. Soc. Am.">
        <title>Genomic analyses of the southern and eastern yellowjacket wasps (Hymenoptera: Vespidae) reveal evolutionary signatures of social life.</title>
        <authorList>
            <person name="Catto M.A."/>
            <person name="Caine P.B."/>
            <person name="Orr S.E."/>
            <person name="Hunt B.G."/>
            <person name="Goodisman M.A.D."/>
        </authorList>
    </citation>
    <scope>NUCLEOTIDE SEQUENCE [LARGE SCALE GENOMIC DNA]</scope>
    <source>
        <strain evidence="1">232</strain>
        <tissue evidence="1">Head and thorax</tissue>
    </source>
</reference>
<evidence type="ECO:0000313" key="2">
    <source>
        <dbReference type="Proteomes" id="UP001607303"/>
    </source>
</evidence>
<dbReference type="EMBL" id="JAYRBN010000061">
    <property type="protein sequence ID" value="KAL2739272.1"/>
    <property type="molecule type" value="Genomic_DNA"/>
</dbReference>